<sequence length="361" mass="37762">MLSGDGAIVRIRPNAGRLTAAQLAVIARLAETSGNGTAELSNRGNIQLRGIADGAVATVQAALAAAGLLDQNLEQEARRNIVVTPFEDSAADLALQLEQELQHAPALPGKFGFAIDTGHVRVLADVSADIRLERADTGELLLRADGCALGVPVAAEHAAQRAVQLAAWFAQSGGKRMKQHLAEGHALPQEFAPQRLPVNSAAALQPGPVGNGFLIGFAFGVMDMTALNALVACQTAIRTTPWRMVLVEGPCNVLAIPGAVLNADEPLMRVDACVGAPGCQQANGETRQLARALAPYLPAGQRLHVSGCAKGCAQTGYAAHTLLATNSGYALFDGRGFSTPPDRTLTRQQILANPSRLFENR</sequence>
<dbReference type="GO" id="GO:0046872">
    <property type="term" value="F:metal ion binding"/>
    <property type="evidence" value="ECO:0007669"/>
    <property type="project" value="UniProtKB-KW"/>
</dbReference>
<evidence type="ECO:0000256" key="2">
    <source>
        <dbReference type="ARBA" id="ARBA00022617"/>
    </source>
</evidence>
<gene>
    <name evidence="8" type="ORF">FPY71_13535</name>
</gene>
<organism evidence="8 9">
    <name type="scientific">Aureimonas fodinaquatilis</name>
    <dbReference type="NCBI Taxonomy" id="2565783"/>
    <lineage>
        <taxon>Bacteria</taxon>
        <taxon>Pseudomonadati</taxon>
        <taxon>Pseudomonadota</taxon>
        <taxon>Alphaproteobacteria</taxon>
        <taxon>Hyphomicrobiales</taxon>
        <taxon>Aurantimonadaceae</taxon>
        <taxon>Aureimonas</taxon>
    </lineage>
</organism>
<dbReference type="EMBL" id="VTWH01000003">
    <property type="protein sequence ID" value="KAA0969825.1"/>
    <property type="molecule type" value="Genomic_DNA"/>
</dbReference>
<reference evidence="8 9" key="1">
    <citation type="submission" date="2019-08" db="EMBL/GenBank/DDBJ databases">
        <title>Aureimonas fodiniaquatilis sp. nov., isolated from a coal mine wastewater.</title>
        <authorList>
            <person name="Kim W."/>
        </authorList>
    </citation>
    <scope>NUCLEOTIDE SEQUENCE [LARGE SCALE GENOMIC DNA]</scope>
    <source>
        <strain evidence="8 9">CAU 1482</strain>
    </source>
</reference>
<keyword evidence="1" id="KW-0004">4Fe-4S</keyword>
<dbReference type="GO" id="GO:0016491">
    <property type="term" value="F:oxidoreductase activity"/>
    <property type="evidence" value="ECO:0007669"/>
    <property type="project" value="UniProtKB-KW"/>
</dbReference>
<evidence type="ECO:0000313" key="8">
    <source>
        <dbReference type="EMBL" id="KAA0969825.1"/>
    </source>
</evidence>
<dbReference type="Gene3D" id="3.30.413.10">
    <property type="entry name" value="Sulfite Reductase Hemoprotein, domain 1"/>
    <property type="match status" value="2"/>
</dbReference>
<keyword evidence="9" id="KW-1185">Reference proteome</keyword>
<dbReference type="SUPFAM" id="SSF55124">
    <property type="entry name" value="Nitrite/Sulfite reductase N-terminal domain-like"/>
    <property type="match status" value="1"/>
</dbReference>
<dbReference type="GO" id="GO:0051539">
    <property type="term" value="F:4 iron, 4 sulfur cluster binding"/>
    <property type="evidence" value="ECO:0007669"/>
    <property type="project" value="UniProtKB-KW"/>
</dbReference>
<evidence type="ECO:0000256" key="3">
    <source>
        <dbReference type="ARBA" id="ARBA00022723"/>
    </source>
</evidence>
<dbReference type="Pfam" id="PF03460">
    <property type="entry name" value="NIR_SIR_ferr"/>
    <property type="match status" value="1"/>
</dbReference>
<dbReference type="AlphaFoldDB" id="A0A5B0DV46"/>
<comment type="caution">
    <text evidence="8">The sequence shown here is derived from an EMBL/GenBank/DDBJ whole genome shotgun (WGS) entry which is preliminary data.</text>
</comment>
<dbReference type="InterPro" id="IPR036136">
    <property type="entry name" value="Nit/Sulf_reduc_fer-like_dom_sf"/>
</dbReference>
<evidence type="ECO:0000256" key="6">
    <source>
        <dbReference type="ARBA" id="ARBA00023014"/>
    </source>
</evidence>
<evidence type="ECO:0000256" key="5">
    <source>
        <dbReference type="ARBA" id="ARBA00023004"/>
    </source>
</evidence>
<dbReference type="OrthoDB" id="7459360at2"/>
<keyword evidence="4" id="KW-0560">Oxidoreductase</keyword>
<keyword evidence="5" id="KW-0408">Iron</keyword>
<feature type="domain" description="Nitrite/Sulfite reductase ferredoxin-like" evidence="7">
    <location>
        <begin position="4"/>
        <end position="66"/>
    </location>
</feature>
<evidence type="ECO:0000259" key="7">
    <source>
        <dbReference type="Pfam" id="PF03460"/>
    </source>
</evidence>
<protein>
    <submittedName>
        <fullName evidence="8">Precorrin-3B synthase</fullName>
    </submittedName>
</protein>
<accession>A0A5B0DV46</accession>
<dbReference type="InterPro" id="IPR051329">
    <property type="entry name" value="NIR_SIR_4Fe-4S"/>
</dbReference>
<evidence type="ECO:0000313" key="9">
    <source>
        <dbReference type="Proteomes" id="UP000324738"/>
    </source>
</evidence>
<keyword evidence="3" id="KW-0479">Metal-binding</keyword>
<dbReference type="Gene3D" id="3.90.480.10">
    <property type="entry name" value="Sulfite Reductase Hemoprotein,Domain 2"/>
    <property type="match status" value="1"/>
</dbReference>
<keyword evidence="2" id="KW-0349">Heme</keyword>
<evidence type="ECO:0000256" key="4">
    <source>
        <dbReference type="ARBA" id="ARBA00023002"/>
    </source>
</evidence>
<dbReference type="Proteomes" id="UP000324738">
    <property type="component" value="Unassembled WGS sequence"/>
</dbReference>
<dbReference type="InterPro" id="IPR005117">
    <property type="entry name" value="NiRdtase/SiRdtase_haem-b_fer"/>
</dbReference>
<dbReference type="InterPro" id="IPR045854">
    <property type="entry name" value="NO2/SO3_Rdtase_4Fe4S_sf"/>
</dbReference>
<proteinExistence type="predicted"/>
<name>A0A5B0DV46_9HYPH</name>
<dbReference type="SUPFAM" id="SSF56014">
    <property type="entry name" value="Nitrite and sulphite reductase 4Fe-4S domain-like"/>
    <property type="match status" value="1"/>
</dbReference>
<dbReference type="PANTHER" id="PTHR32439:SF9">
    <property type="entry name" value="BLR3264 PROTEIN"/>
    <property type="match status" value="1"/>
</dbReference>
<keyword evidence="6" id="KW-0411">Iron-sulfur</keyword>
<evidence type="ECO:0000256" key="1">
    <source>
        <dbReference type="ARBA" id="ARBA00022485"/>
    </source>
</evidence>
<dbReference type="PANTHER" id="PTHR32439">
    <property type="entry name" value="FERREDOXIN--NITRITE REDUCTASE, CHLOROPLASTIC"/>
    <property type="match status" value="1"/>
</dbReference>